<evidence type="ECO:0000259" key="5">
    <source>
        <dbReference type="PROSITE" id="PS50011"/>
    </source>
</evidence>
<dbReference type="Pfam" id="PF07714">
    <property type="entry name" value="PK_Tyr_Ser-Thr"/>
    <property type="match status" value="2"/>
</dbReference>
<feature type="region of interest" description="Disordered" evidence="4">
    <location>
        <begin position="320"/>
        <end position="352"/>
    </location>
</feature>
<dbReference type="InterPro" id="IPR036537">
    <property type="entry name" value="Adaptor_Cbl_N_dom_sf"/>
</dbReference>
<dbReference type="STRING" id="205917.A0A4Y9Y1H6"/>
<organism evidence="6 7">
    <name type="scientific">Dentipellis fragilis</name>
    <dbReference type="NCBI Taxonomy" id="205917"/>
    <lineage>
        <taxon>Eukaryota</taxon>
        <taxon>Fungi</taxon>
        <taxon>Dikarya</taxon>
        <taxon>Basidiomycota</taxon>
        <taxon>Agaricomycotina</taxon>
        <taxon>Agaricomycetes</taxon>
        <taxon>Russulales</taxon>
        <taxon>Hericiaceae</taxon>
        <taxon>Dentipellis</taxon>
    </lineage>
</organism>
<dbReference type="PANTHER" id="PTHR44329">
    <property type="entry name" value="SERINE/THREONINE-PROTEIN KINASE TNNI3K-RELATED"/>
    <property type="match status" value="1"/>
</dbReference>
<reference evidence="6 7" key="1">
    <citation type="submission" date="2019-02" db="EMBL/GenBank/DDBJ databases">
        <title>Genome sequencing of the rare red list fungi Dentipellis fragilis.</title>
        <authorList>
            <person name="Buettner E."/>
            <person name="Kellner H."/>
        </authorList>
    </citation>
    <scope>NUCLEOTIDE SEQUENCE [LARGE SCALE GENOMIC DNA]</scope>
    <source>
        <strain evidence="6 7">DSM 105465</strain>
    </source>
</reference>
<name>A0A4Y9Y1H6_9AGAM</name>
<feature type="region of interest" description="Disordered" evidence="4">
    <location>
        <begin position="1"/>
        <end position="61"/>
    </location>
</feature>
<dbReference type="PROSITE" id="PS00107">
    <property type="entry name" value="PROTEIN_KINASE_ATP"/>
    <property type="match status" value="1"/>
</dbReference>
<dbReference type="GO" id="GO:0005524">
    <property type="term" value="F:ATP binding"/>
    <property type="evidence" value="ECO:0007669"/>
    <property type="project" value="UniProtKB-UniRule"/>
</dbReference>
<dbReference type="InterPro" id="IPR059179">
    <property type="entry name" value="MLKL-like_MCAfunc"/>
</dbReference>
<gene>
    <name evidence="6" type="ORF">EVG20_g9276</name>
</gene>
<dbReference type="InterPro" id="IPR017441">
    <property type="entry name" value="Protein_kinase_ATP_BS"/>
</dbReference>
<comment type="caution">
    <text evidence="6">The sequence shown here is derived from an EMBL/GenBank/DDBJ whole genome shotgun (WGS) entry which is preliminary data.</text>
</comment>
<proteinExistence type="predicted"/>
<keyword evidence="7" id="KW-1185">Reference proteome</keyword>
<evidence type="ECO:0000256" key="3">
    <source>
        <dbReference type="PROSITE-ProRule" id="PRU10141"/>
    </source>
</evidence>
<dbReference type="CDD" id="cd21037">
    <property type="entry name" value="MLKL_NTD"/>
    <property type="match status" value="1"/>
</dbReference>
<feature type="compositionally biased region" description="Polar residues" evidence="4">
    <location>
        <begin position="1"/>
        <end position="10"/>
    </location>
</feature>
<sequence length="594" mass="66700">MSEPRPSSQPGEGRMHYGSLKVENNISTHSSGRSRSSASDKTDLSPSPTRSQGQQRLVPEQVPLAGTLDFSDSRFHRIGKAVVSVLGKTGLGIAHEALAVGVDLLQFAPVPALDVAGHILLDIWDAFEQTQTNRSACERLAARCADTLFSVREEITLAGSGVIEELKDPIIRLNKSFDKIREFTKQQIQLPLLNRYLGRDKISQDIEACHMDLSDARDRFGFSIQIRTLRLQSEAAAHLLSLDNTLQITKMKEILPRIGAALKEQVNQDRKQDEDRLRCLMHSAMQTKDDLAMLDLLQISRDEMPEAMCVLQRKLYQNDEVPTEEEKLDPSSSSPIPSRSRRQTPSRDDSFDRQFMQTGVEALQRLTAKTGTDADLPSWTITRYEVEREQRIGMGFFSDVYKGTWRDRTVAIKVLTDTAPREMFVKEAAIWKKLSHHHVLQLFGASSTTSDPPWFFAANILVADDLHCVVSDFGQSEMKSEVYRLSRVPIARGTLRWQAPELLTGSNSRLTPQVDVYAYAICCSEILGKGALPWPLLDDVAVRHLVLNENQRPPLYACPRSMRDVIESCWDHDPAARPPFAAVRLSFDAHNNNA</sequence>
<evidence type="ECO:0000313" key="6">
    <source>
        <dbReference type="EMBL" id="TFY55563.1"/>
    </source>
</evidence>
<dbReference type="InterPro" id="IPR001245">
    <property type="entry name" value="Ser-Thr/Tyr_kinase_cat_dom"/>
</dbReference>
<dbReference type="GO" id="GO:0007166">
    <property type="term" value="P:cell surface receptor signaling pathway"/>
    <property type="evidence" value="ECO:0007669"/>
    <property type="project" value="InterPro"/>
</dbReference>
<feature type="compositionally biased region" description="Low complexity" evidence="4">
    <location>
        <begin position="27"/>
        <end position="37"/>
    </location>
</feature>
<dbReference type="InterPro" id="IPR011009">
    <property type="entry name" value="Kinase-like_dom_sf"/>
</dbReference>
<dbReference type="OrthoDB" id="3158581at2759"/>
<keyword evidence="1 3" id="KW-0547">Nucleotide-binding</keyword>
<dbReference type="EMBL" id="SEOQ01000904">
    <property type="protein sequence ID" value="TFY55563.1"/>
    <property type="molecule type" value="Genomic_DNA"/>
</dbReference>
<dbReference type="Gene3D" id="1.10.510.10">
    <property type="entry name" value="Transferase(Phosphotransferase) domain 1"/>
    <property type="match status" value="1"/>
</dbReference>
<dbReference type="AlphaFoldDB" id="A0A4Y9Y1H6"/>
<dbReference type="SUPFAM" id="SSF56112">
    <property type="entry name" value="Protein kinase-like (PK-like)"/>
    <property type="match status" value="1"/>
</dbReference>
<dbReference type="Proteomes" id="UP000298327">
    <property type="component" value="Unassembled WGS sequence"/>
</dbReference>
<feature type="domain" description="Protein kinase" evidence="5">
    <location>
        <begin position="252"/>
        <end position="593"/>
    </location>
</feature>
<evidence type="ECO:0000313" key="7">
    <source>
        <dbReference type="Proteomes" id="UP000298327"/>
    </source>
</evidence>
<dbReference type="InterPro" id="IPR051681">
    <property type="entry name" value="Ser/Thr_Kinases-Pseudokinases"/>
</dbReference>
<dbReference type="Gene3D" id="3.30.200.20">
    <property type="entry name" value="Phosphorylase Kinase, domain 1"/>
    <property type="match status" value="1"/>
</dbReference>
<evidence type="ECO:0000256" key="1">
    <source>
        <dbReference type="ARBA" id="ARBA00022741"/>
    </source>
</evidence>
<accession>A0A4Y9Y1H6</accession>
<protein>
    <recommendedName>
        <fullName evidence="5">Protein kinase domain-containing protein</fullName>
    </recommendedName>
</protein>
<evidence type="ECO:0000256" key="4">
    <source>
        <dbReference type="SAM" id="MobiDB-lite"/>
    </source>
</evidence>
<dbReference type="InterPro" id="IPR000719">
    <property type="entry name" value="Prot_kinase_dom"/>
</dbReference>
<dbReference type="PROSITE" id="PS50011">
    <property type="entry name" value="PROTEIN_KINASE_DOM"/>
    <property type="match status" value="1"/>
</dbReference>
<feature type="binding site" evidence="3">
    <location>
        <position position="413"/>
    </location>
    <ligand>
        <name>ATP</name>
        <dbReference type="ChEBI" id="CHEBI:30616"/>
    </ligand>
</feature>
<feature type="compositionally biased region" description="Polar residues" evidence="4">
    <location>
        <begin position="44"/>
        <end position="55"/>
    </location>
</feature>
<keyword evidence="2 3" id="KW-0067">ATP-binding</keyword>
<dbReference type="Gene3D" id="1.20.930.20">
    <property type="entry name" value="Adaptor protein Cbl, N-terminal domain"/>
    <property type="match status" value="1"/>
</dbReference>
<dbReference type="PANTHER" id="PTHR44329:SF298">
    <property type="entry name" value="MIXED LINEAGE KINASE DOMAIN-LIKE PROTEIN"/>
    <property type="match status" value="1"/>
</dbReference>
<dbReference type="GO" id="GO:0004674">
    <property type="term" value="F:protein serine/threonine kinase activity"/>
    <property type="evidence" value="ECO:0007669"/>
    <property type="project" value="TreeGrafter"/>
</dbReference>
<evidence type="ECO:0000256" key="2">
    <source>
        <dbReference type="ARBA" id="ARBA00022840"/>
    </source>
</evidence>